<dbReference type="InterPro" id="IPR002145">
    <property type="entry name" value="CopG"/>
</dbReference>
<dbReference type="SUPFAM" id="SSF47598">
    <property type="entry name" value="Ribbon-helix-helix"/>
    <property type="match status" value="1"/>
</dbReference>
<protein>
    <submittedName>
        <fullName evidence="2">Ribbon-helix-helix protein, CopG family</fullName>
    </submittedName>
</protein>
<dbReference type="GO" id="GO:0006355">
    <property type="term" value="P:regulation of DNA-templated transcription"/>
    <property type="evidence" value="ECO:0007669"/>
    <property type="project" value="InterPro"/>
</dbReference>
<gene>
    <name evidence="2" type="ORF">EWH12_13680</name>
</gene>
<dbReference type="EMBL" id="SEOO01000022">
    <property type="protein sequence ID" value="RYM09636.1"/>
    <property type="molecule type" value="Genomic_DNA"/>
</dbReference>
<evidence type="ECO:0000313" key="3">
    <source>
        <dbReference type="Proteomes" id="UP000291572"/>
    </source>
</evidence>
<feature type="domain" description="Ribbon-helix-helix protein CopG" evidence="1">
    <location>
        <begin position="4"/>
        <end position="39"/>
    </location>
</feature>
<evidence type="ECO:0000313" key="2">
    <source>
        <dbReference type="EMBL" id="RYM09636.1"/>
    </source>
</evidence>
<dbReference type="OrthoDB" id="7838543at2"/>
<accession>A0A8G1ZFU6</accession>
<dbReference type="CDD" id="cd21631">
    <property type="entry name" value="RHH_CopG_NikR-like"/>
    <property type="match status" value="1"/>
</dbReference>
<dbReference type="Pfam" id="PF01402">
    <property type="entry name" value="RHH_1"/>
    <property type="match status" value="1"/>
</dbReference>
<name>A0A8G1ZFU6_9SPHN</name>
<dbReference type="Proteomes" id="UP000291572">
    <property type="component" value="Unassembled WGS sequence"/>
</dbReference>
<proteinExistence type="predicted"/>
<dbReference type="RefSeq" id="WP_129926944.1">
    <property type="nucleotide sequence ID" value="NZ_SEOO01000022.1"/>
</dbReference>
<dbReference type="InterPro" id="IPR010985">
    <property type="entry name" value="Ribbon_hlx_hlx"/>
</dbReference>
<comment type="caution">
    <text evidence="2">The sequence shown here is derived from an EMBL/GenBank/DDBJ whole genome shotgun (WGS) entry which is preliminary data.</text>
</comment>
<organism evidence="2 3">
    <name type="scientific">Sphingobium cupriresistens</name>
    <dbReference type="NCBI Taxonomy" id="1132417"/>
    <lineage>
        <taxon>Bacteria</taxon>
        <taxon>Pseudomonadati</taxon>
        <taxon>Pseudomonadota</taxon>
        <taxon>Alphaproteobacteria</taxon>
        <taxon>Sphingomonadales</taxon>
        <taxon>Sphingomonadaceae</taxon>
        <taxon>Sphingobium</taxon>
    </lineage>
</organism>
<reference evidence="2 3" key="1">
    <citation type="submission" date="2019-02" db="EMBL/GenBank/DDBJ databases">
        <authorList>
            <person name="Feng G."/>
        </authorList>
    </citation>
    <scope>NUCLEOTIDE SEQUENCE [LARGE SCALE GENOMIC DNA]</scope>
    <source>
        <strain evidence="2 3">CCTCC AB 2011146</strain>
    </source>
</reference>
<sequence length="195" mass="21117">MTPVGLRIEDDLAQAIDLLAKAAGMTRSAWIKRALIDALQKRPDEIRDVPAFTCPSKLVSMRFPSEEVAAMETVAQQAGLTRAQWIKRTIRWQLWDRAGELRLVPASAQSILKLAVQVRAIGRSLNQAVKAVNAANRPDASVPIELAAQAVIGMEDRLSTVIATATFDLSSITAAEVSYWIGGGKRASRIGKRGA</sequence>
<evidence type="ECO:0000259" key="1">
    <source>
        <dbReference type="Pfam" id="PF01402"/>
    </source>
</evidence>
<dbReference type="AlphaFoldDB" id="A0A8G1ZFU6"/>